<sequence length="252" mass="27024">MGKVKRIGVVNQKGGVGKTTTAVNLAAYLAKAGQKVLLVDLDPQVNATSGVGRAAHQHNIYTALMGSGRVQDAVVNVADGLDLLPSSPDLVGASAELLQKPTRLAEVLRPLETHYDLILLDAPPSLGPITINVLTAAEGLIVPVQAEYYALEGIAGLMETIDQVRTSLNPALRLLGVLITMYDPRTLLSQQVESNIRANLGEKVFWTVIPRNVRLAEAPSYGQDISQYAPTSSGAHAYRRLAEEVMRRVQEA</sequence>
<dbReference type="Pfam" id="PF13614">
    <property type="entry name" value="AAA_31"/>
    <property type="match status" value="1"/>
</dbReference>
<dbReference type="Gene3D" id="3.40.50.300">
    <property type="entry name" value="P-loop containing nucleotide triphosphate hydrolases"/>
    <property type="match status" value="1"/>
</dbReference>
<dbReference type="PIRSF" id="PIRSF009320">
    <property type="entry name" value="Nuc_binding_HP_1000"/>
    <property type="match status" value="1"/>
</dbReference>
<organism evidence="2">
    <name type="scientific">Meiothermus ruber</name>
    <dbReference type="NCBI Taxonomy" id="277"/>
    <lineage>
        <taxon>Bacteria</taxon>
        <taxon>Thermotogati</taxon>
        <taxon>Deinococcota</taxon>
        <taxon>Deinococci</taxon>
        <taxon>Thermales</taxon>
        <taxon>Thermaceae</taxon>
        <taxon>Meiothermus</taxon>
    </lineage>
</organism>
<dbReference type="SUPFAM" id="SSF52540">
    <property type="entry name" value="P-loop containing nucleoside triphosphate hydrolases"/>
    <property type="match status" value="1"/>
</dbReference>
<gene>
    <name evidence="2" type="ORF">ENS82_08260</name>
</gene>
<dbReference type="InterPro" id="IPR050678">
    <property type="entry name" value="DNA_Partitioning_ATPase"/>
</dbReference>
<dbReference type="EMBL" id="DSWI01000016">
    <property type="protein sequence ID" value="HFG20695.1"/>
    <property type="molecule type" value="Genomic_DNA"/>
</dbReference>
<feature type="domain" description="AAA" evidence="1">
    <location>
        <begin position="5"/>
        <end position="173"/>
    </location>
</feature>
<protein>
    <submittedName>
        <fullName evidence="2">ParA family protein</fullName>
    </submittedName>
</protein>
<evidence type="ECO:0000259" key="1">
    <source>
        <dbReference type="Pfam" id="PF13614"/>
    </source>
</evidence>
<accession>A0A7C3DHC7</accession>
<evidence type="ECO:0000313" key="2">
    <source>
        <dbReference type="EMBL" id="HFG20695.1"/>
    </source>
</evidence>
<name>A0A7C3DHC7_MEIRU</name>
<proteinExistence type="predicted"/>
<dbReference type="InterPro" id="IPR027417">
    <property type="entry name" value="P-loop_NTPase"/>
</dbReference>
<dbReference type="PANTHER" id="PTHR13696">
    <property type="entry name" value="P-LOOP CONTAINING NUCLEOSIDE TRIPHOSPHATE HYDROLASE"/>
    <property type="match status" value="1"/>
</dbReference>
<reference evidence="2" key="1">
    <citation type="journal article" date="2020" name="mSystems">
        <title>Genome- and Community-Level Interaction Insights into Carbon Utilization and Element Cycling Functions of Hydrothermarchaeota in Hydrothermal Sediment.</title>
        <authorList>
            <person name="Zhou Z."/>
            <person name="Liu Y."/>
            <person name="Xu W."/>
            <person name="Pan J."/>
            <person name="Luo Z.H."/>
            <person name="Li M."/>
        </authorList>
    </citation>
    <scope>NUCLEOTIDE SEQUENCE [LARGE SCALE GENOMIC DNA]</scope>
    <source>
        <strain evidence="2">SpSt-524</strain>
    </source>
</reference>
<comment type="caution">
    <text evidence="2">The sequence shown here is derived from an EMBL/GenBank/DDBJ whole genome shotgun (WGS) entry which is preliminary data.</text>
</comment>
<dbReference type="FunFam" id="3.40.50.300:FF:000285">
    <property type="entry name" value="Sporulation initiation inhibitor Soj"/>
    <property type="match status" value="1"/>
</dbReference>
<dbReference type="AlphaFoldDB" id="A0A7C3DHC7"/>
<dbReference type="CDD" id="cd02042">
    <property type="entry name" value="ParAB_family"/>
    <property type="match status" value="1"/>
</dbReference>
<dbReference type="InterPro" id="IPR025669">
    <property type="entry name" value="AAA_dom"/>
</dbReference>
<dbReference type="PANTHER" id="PTHR13696:SF52">
    <property type="entry name" value="PARA FAMILY PROTEIN CT_582"/>
    <property type="match status" value="1"/>
</dbReference>